<dbReference type="HOGENOM" id="CLU_1163102_0_0_1"/>
<keyword evidence="2" id="KW-1185">Reference proteome</keyword>
<evidence type="ECO:0000313" key="2">
    <source>
        <dbReference type="Proteomes" id="UP000018721"/>
    </source>
</evidence>
<evidence type="ECO:0000313" key="1">
    <source>
        <dbReference type="EMBL" id="ETI30143.1"/>
    </source>
</evidence>
<protein>
    <submittedName>
        <fullName evidence="1">Uncharacterized protein</fullName>
    </submittedName>
</protein>
<accession>V9DUY8</accession>
<proteinExistence type="predicted"/>
<name>V9DUY8_PHYNI</name>
<dbReference type="OrthoDB" id="121224at2759"/>
<sequence length="239" mass="25440">MAELILEDKRVIDSVQGVKALSTGFIDCVPAELIINAGRSTEPPRGYAPSLNAVTGHSLKTRGVIDLPLRLGLLEKTISFVVVDQLHVDVMFGIDALREFKAMINLEDNLAKLKGTGEASPIGSPRVEESYHARISSSVRICPGGQALVAANISGTVEDGVTILVEGLVVLKAAVRVVRTLFSVQKGKEIVEICNTSTENIIVKKGTPLAATFSLGASLDPARGQGQRDSEWVDSVIRA</sequence>
<dbReference type="EMBL" id="ANIZ01004393">
    <property type="protein sequence ID" value="ETI30143.1"/>
    <property type="molecule type" value="Genomic_DNA"/>
</dbReference>
<reference evidence="1 2" key="1">
    <citation type="submission" date="2013-11" db="EMBL/GenBank/DDBJ databases">
        <title>The Genome Sequence of Phytophthora parasitica P1569.</title>
        <authorList>
            <consortium name="The Broad Institute Genomics Platform"/>
            <person name="Russ C."/>
            <person name="Tyler B."/>
            <person name="Panabieres F."/>
            <person name="Shan W."/>
            <person name="Tripathy S."/>
            <person name="Grunwald N."/>
            <person name="Machado M."/>
            <person name="Johnson C.S."/>
            <person name="Arredondo F."/>
            <person name="Hong C."/>
            <person name="Coffey M."/>
            <person name="Young S.K."/>
            <person name="Zeng Q."/>
            <person name="Gargeya S."/>
            <person name="Fitzgerald M."/>
            <person name="Abouelleil A."/>
            <person name="Alvarado L."/>
            <person name="Chapman S.B."/>
            <person name="Gainer-Dewar J."/>
            <person name="Goldberg J."/>
            <person name="Griggs A."/>
            <person name="Gujja S."/>
            <person name="Hansen M."/>
            <person name="Howarth C."/>
            <person name="Imamovic A."/>
            <person name="Ireland A."/>
            <person name="Larimer J."/>
            <person name="McCowan C."/>
            <person name="Murphy C."/>
            <person name="Pearson M."/>
            <person name="Poon T.W."/>
            <person name="Priest M."/>
            <person name="Roberts A."/>
            <person name="Saif S."/>
            <person name="Shea T."/>
            <person name="Sykes S."/>
            <person name="Wortman J."/>
            <person name="Nusbaum C."/>
            <person name="Birren B."/>
        </authorList>
    </citation>
    <scope>NUCLEOTIDE SEQUENCE [LARGE SCALE GENOMIC DNA]</scope>
    <source>
        <strain evidence="1 2">P1569</strain>
    </source>
</reference>
<gene>
    <name evidence="1" type="ORF">F443_22740</name>
</gene>
<dbReference type="eggNOG" id="KOG0017">
    <property type="taxonomic scope" value="Eukaryota"/>
</dbReference>
<dbReference type="AlphaFoldDB" id="V9DUY8"/>
<comment type="caution">
    <text evidence="1">The sequence shown here is derived from an EMBL/GenBank/DDBJ whole genome shotgun (WGS) entry which is preliminary data.</text>
</comment>
<organism evidence="1 2">
    <name type="scientific">Phytophthora nicotianae P1569</name>
    <dbReference type="NCBI Taxonomy" id="1317065"/>
    <lineage>
        <taxon>Eukaryota</taxon>
        <taxon>Sar</taxon>
        <taxon>Stramenopiles</taxon>
        <taxon>Oomycota</taxon>
        <taxon>Peronosporomycetes</taxon>
        <taxon>Peronosporales</taxon>
        <taxon>Peronosporaceae</taxon>
        <taxon>Phytophthora</taxon>
    </lineage>
</organism>
<dbReference type="Proteomes" id="UP000018721">
    <property type="component" value="Unassembled WGS sequence"/>
</dbReference>
<dbReference type="Gene3D" id="2.40.70.10">
    <property type="entry name" value="Acid Proteases"/>
    <property type="match status" value="1"/>
</dbReference>
<dbReference type="InterPro" id="IPR021109">
    <property type="entry name" value="Peptidase_aspartic_dom_sf"/>
</dbReference>